<dbReference type="EMBL" id="AP018492">
    <property type="protein sequence ID" value="BBC60486.1"/>
    <property type="molecule type" value="Genomic_DNA"/>
</dbReference>
<dbReference type="GO" id="GO:0004222">
    <property type="term" value="F:metalloendopeptidase activity"/>
    <property type="evidence" value="ECO:0007669"/>
    <property type="project" value="InterPro"/>
</dbReference>
<sequence>MNYSPNWDLESIFPGGSHSEKLEQQMEQLKKQTTQFQQLIEGWFPEKDLESSKLTEILLLMQTISDSFDQCGNFIENLMSANTKDTQANVLNNRLFTLLPAIQLAETTFIKKLTYINDDQWQVLITSKSFKPLTFRLNEMRSEGEKLLSENDENIINTLSLDGLKAWSSHYDTIVSSMEIPFKDESGNIHHYSIGQAANKMTSDANKKVRQQLFTIWEQTWCEKAPLFADTLNHLDGFRLSNYKFHKINDFLEQPLKDNRMSKKTLNTLWATIEKNKQPFVDYLTRKAKLFGNDKMEWQDQEAPVILGNLKEQSFSYNQAAAFIIENFQAFSPKMAKFAEMAFQKNWIEAENRPHKRPGGYCIDLPESKESRIFMTFNHSINEVATLAHELGHAFHSSVMWDLPQLNREYAMNVAETASTFAELIVSDATLKKAKTKEEKINLLDNKLQNANAMFMNIHARFLFETNFYTARQKGFVGEEAITELMLQAQKDSYQNCLASYHPHFWASKLHFFIDEPPFYNFPYTFGYLFSMGIYAYANQQKRAFEDHYIALLRDTGSMTSEELAQKHLGVDLTKPDFWQSGIDQVVKDVELFMELTESYI</sequence>
<keyword evidence="1 6" id="KW-0645">Protease</keyword>
<dbReference type="GeneID" id="57042908"/>
<evidence type="ECO:0000256" key="5">
    <source>
        <dbReference type="ARBA" id="ARBA00023049"/>
    </source>
</evidence>
<dbReference type="InterPro" id="IPR001333">
    <property type="entry name" value="Peptidase_M32_Taq"/>
</dbReference>
<accession>A0A2Z5Y113</accession>
<name>A0A2Z5Y113_9ENTE</name>
<dbReference type="Gene3D" id="1.20.140.70">
    <property type="entry name" value="Oligopeptidase f, N-terminal domain"/>
    <property type="match status" value="1"/>
</dbReference>
<dbReference type="Pfam" id="PF01432">
    <property type="entry name" value="Peptidase_M3"/>
    <property type="match status" value="1"/>
</dbReference>
<dbReference type="CDD" id="cd09607">
    <property type="entry name" value="M3B_PepF"/>
    <property type="match status" value="1"/>
</dbReference>
<dbReference type="Gene3D" id="1.10.1370.20">
    <property type="entry name" value="Oligoendopeptidase f, C-terminal domain"/>
    <property type="match status" value="1"/>
</dbReference>
<evidence type="ECO:0000256" key="6">
    <source>
        <dbReference type="RuleBase" id="RU003435"/>
    </source>
</evidence>
<dbReference type="InterPro" id="IPR013647">
    <property type="entry name" value="OligopepF_N_dom"/>
</dbReference>
<keyword evidence="4 6" id="KW-0862">Zinc</keyword>
<keyword evidence="2 6" id="KW-0479">Metal-binding</keyword>
<evidence type="ECO:0000256" key="1">
    <source>
        <dbReference type="ARBA" id="ARBA00022670"/>
    </source>
</evidence>
<keyword evidence="3 6" id="KW-0378">Hydrolase</keyword>
<dbReference type="PANTHER" id="PTHR34217">
    <property type="entry name" value="METAL-DEPENDENT CARBOXYPEPTIDASE"/>
    <property type="match status" value="1"/>
</dbReference>
<dbReference type="GO" id="GO:0004181">
    <property type="term" value="F:metallocarboxypeptidase activity"/>
    <property type="evidence" value="ECO:0007669"/>
    <property type="project" value="InterPro"/>
</dbReference>
<dbReference type="GO" id="GO:0006508">
    <property type="term" value="P:proteolysis"/>
    <property type="evidence" value="ECO:0007669"/>
    <property type="project" value="UniProtKB-KW"/>
</dbReference>
<dbReference type="InterPro" id="IPR001567">
    <property type="entry name" value="Pept_M3A_M3B_dom"/>
</dbReference>
<protein>
    <submittedName>
        <fullName evidence="9">Oligoendopeptidase F</fullName>
    </submittedName>
</protein>
<reference evidence="9 10" key="1">
    <citation type="submission" date="2018-01" db="EMBL/GenBank/DDBJ databases">
        <title>Whole genome sequence of Melissococcus plutonius DAT561.</title>
        <authorList>
            <person name="Okumura K."/>
            <person name="Takamatsu D."/>
            <person name="Okura M."/>
        </authorList>
    </citation>
    <scope>NUCLEOTIDE SEQUENCE [LARGE SCALE GENOMIC DNA]</scope>
    <source>
        <strain evidence="9 10">DAT561</strain>
    </source>
</reference>
<dbReference type="SUPFAM" id="SSF55486">
    <property type="entry name" value="Metalloproteases ('zincins'), catalytic domain"/>
    <property type="match status" value="1"/>
</dbReference>
<feature type="domain" description="Peptidase M3A/M3B catalytic" evidence="7">
    <location>
        <begin position="201"/>
        <end position="582"/>
    </location>
</feature>
<organism evidence="9 10">
    <name type="scientific">Melissococcus plutonius</name>
    <dbReference type="NCBI Taxonomy" id="33970"/>
    <lineage>
        <taxon>Bacteria</taxon>
        <taxon>Bacillati</taxon>
        <taxon>Bacillota</taxon>
        <taxon>Bacilli</taxon>
        <taxon>Lactobacillales</taxon>
        <taxon>Enterococcaceae</taxon>
        <taxon>Melissococcus</taxon>
    </lineage>
</organism>
<comment type="cofactor">
    <cofactor evidence="6">
        <name>Zn(2+)</name>
        <dbReference type="ChEBI" id="CHEBI:29105"/>
    </cofactor>
    <text evidence="6">Binds 1 zinc ion.</text>
</comment>
<dbReference type="InterPro" id="IPR011977">
    <property type="entry name" value="Pept_M3B_clade3"/>
</dbReference>
<keyword evidence="5 6" id="KW-0482">Metalloprotease</keyword>
<proteinExistence type="inferred from homology"/>
<dbReference type="AlphaFoldDB" id="A0A2Z5Y113"/>
<dbReference type="PANTHER" id="PTHR34217:SF1">
    <property type="entry name" value="CARBOXYPEPTIDASE 1"/>
    <property type="match status" value="1"/>
</dbReference>
<evidence type="ECO:0000313" key="9">
    <source>
        <dbReference type="EMBL" id="BBC60486.1"/>
    </source>
</evidence>
<dbReference type="Proteomes" id="UP000269226">
    <property type="component" value="Chromosome"/>
</dbReference>
<evidence type="ECO:0000259" key="7">
    <source>
        <dbReference type="Pfam" id="PF01432"/>
    </source>
</evidence>
<feature type="domain" description="Oligopeptidase F N-terminal" evidence="8">
    <location>
        <begin position="115"/>
        <end position="179"/>
    </location>
</feature>
<evidence type="ECO:0000256" key="4">
    <source>
        <dbReference type="ARBA" id="ARBA00022833"/>
    </source>
</evidence>
<evidence type="ECO:0000256" key="2">
    <source>
        <dbReference type="ARBA" id="ARBA00022723"/>
    </source>
</evidence>
<dbReference type="Pfam" id="PF08439">
    <property type="entry name" value="Peptidase_M3_N"/>
    <property type="match status" value="1"/>
</dbReference>
<dbReference type="GO" id="GO:0046872">
    <property type="term" value="F:metal ion binding"/>
    <property type="evidence" value="ECO:0007669"/>
    <property type="project" value="UniProtKB-UniRule"/>
</dbReference>
<evidence type="ECO:0000256" key="3">
    <source>
        <dbReference type="ARBA" id="ARBA00022801"/>
    </source>
</evidence>
<comment type="similarity">
    <text evidence="6">Belongs to the peptidase M3 family.</text>
</comment>
<gene>
    <name evidence="9" type="ORF">DAT561_0347</name>
</gene>
<dbReference type="InterPro" id="IPR034006">
    <property type="entry name" value="M3B_PepF_2"/>
</dbReference>
<dbReference type="InterPro" id="IPR042088">
    <property type="entry name" value="OligoPept_F_C"/>
</dbReference>
<dbReference type="RefSeq" id="WP_015694558.1">
    <property type="nucleotide sequence ID" value="NZ_AP018492.1"/>
</dbReference>
<evidence type="ECO:0000313" key="10">
    <source>
        <dbReference type="Proteomes" id="UP000269226"/>
    </source>
</evidence>
<evidence type="ECO:0000259" key="8">
    <source>
        <dbReference type="Pfam" id="PF08439"/>
    </source>
</evidence>
<dbReference type="NCBIfam" id="TIGR02290">
    <property type="entry name" value="M3_fam_3"/>
    <property type="match status" value="1"/>
</dbReference>